<dbReference type="EMBL" id="ML992511">
    <property type="protein sequence ID" value="KAF2221237.1"/>
    <property type="molecule type" value="Genomic_DNA"/>
</dbReference>
<name>A0A6A6G6C7_9PEZI</name>
<gene>
    <name evidence="2" type="ORF">BDZ85DRAFT_302633</name>
</gene>
<feature type="compositionally biased region" description="Low complexity" evidence="1">
    <location>
        <begin position="49"/>
        <end position="130"/>
    </location>
</feature>
<protein>
    <submittedName>
        <fullName evidence="2">Uncharacterized protein</fullName>
    </submittedName>
</protein>
<dbReference type="Proteomes" id="UP000799538">
    <property type="component" value="Unassembled WGS sequence"/>
</dbReference>
<feature type="region of interest" description="Disordered" evidence="1">
    <location>
        <begin position="27"/>
        <end position="147"/>
    </location>
</feature>
<evidence type="ECO:0000313" key="2">
    <source>
        <dbReference type="EMBL" id="KAF2221237.1"/>
    </source>
</evidence>
<proteinExistence type="predicted"/>
<reference evidence="3" key="1">
    <citation type="journal article" date="2020" name="Stud. Mycol.">
        <title>101 Dothideomycetes genomes: A test case for predicting lifestyles and emergence of pathogens.</title>
        <authorList>
            <person name="Haridas S."/>
            <person name="Albert R."/>
            <person name="Binder M."/>
            <person name="Bloem J."/>
            <person name="LaButti K."/>
            <person name="Salamov A."/>
            <person name="Andreopoulos B."/>
            <person name="Baker S."/>
            <person name="Barry K."/>
            <person name="Bills G."/>
            <person name="Bluhm B."/>
            <person name="Cannon C."/>
            <person name="Castanera R."/>
            <person name="Culley D."/>
            <person name="Daum C."/>
            <person name="Ezra D."/>
            <person name="Gonzalez J."/>
            <person name="Henrissat B."/>
            <person name="Kuo A."/>
            <person name="Liang C."/>
            <person name="Lipzen A."/>
            <person name="Lutzoni F."/>
            <person name="Magnuson J."/>
            <person name="Mondo S."/>
            <person name="Nolan M."/>
            <person name="Ohm R."/>
            <person name="Pangilinan J."/>
            <person name="Park H.-J."/>
            <person name="Ramirez L."/>
            <person name="Alfaro M."/>
            <person name="Sun H."/>
            <person name="Tritt A."/>
            <person name="Yoshinaga Y."/>
            <person name="Zwiers L.-H."/>
            <person name="Turgeon B."/>
            <person name="Goodwin S."/>
            <person name="Spatafora J."/>
            <person name="Crous P."/>
            <person name="Grigoriev I."/>
        </authorList>
    </citation>
    <scope>NUCLEOTIDE SEQUENCE [LARGE SCALE GENOMIC DNA]</scope>
    <source>
        <strain evidence="3">CECT 20119</strain>
    </source>
</reference>
<keyword evidence="3" id="KW-1185">Reference proteome</keyword>
<evidence type="ECO:0000256" key="1">
    <source>
        <dbReference type="SAM" id="MobiDB-lite"/>
    </source>
</evidence>
<accession>A0A6A6G6C7</accession>
<dbReference type="AlphaFoldDB" id="A0A6A6G6C7"/>
<evidence type="ECO:0000313" key="3">
    <source>
        <dbReference type="Proteomes" id="UP000799538"/>
    </source>
</evidence>
<feature type="compositionally biased region" description="Pro residues" evidence="1">
    <location>
        <begin position="39"/>
        <end position="48"/>
    </location>
</feature>
<sequence length="299" mass="31401">MADDSNAQTRASRKEIEKLEARLAGLTTRDAALASSPRPITPRPPPPSTFSAPSTTFTFSPISASSSAARSPTSGSSSAATPASAARPSLASTPSSIGLASSSSISQPSSSSVATPSASSVGTASPSSLATPSNSATGKRGRPSVDRPDLTLAELHLRVPGTSNQHVAFSTLSLQTRKKIVGWTQWARSKKNWQKVLAVNNVMCMICTCRALKKDGCKYSGSFDAWSWTCEYCIGSSKKNGAPCIRVAEDTTGRIYLVLPQDIVGDRSAKLDSNGAIDYEAHFAYISDEQVSLCPADYT</sequence>
<organism evidence="2 3">
    <name type="scientific">Elsinoe ampelina</name>
    <dbReference type="NCBI Taxonomy" id="302913"/>
    <lineage>
        <taxon>Eukaryota</taxon>
        <taxon>Fungi</taxon>
        <taxon>Dikarya</taxon>
        <taxon>Ascomycota</taxon>
        <taxon>Pezizomycotina</taxon>
        <taxon>Dothideomycetes</taxon>
        <taxon>Dothideomycetidae</taxon>
        <taxon>Myriangiales</taxon>
        <taxon>Elsinoaceae</taxon>
        <taxon>Elsinoe</taxon>
    </lineage>
</organism>